<organism evidence="1 2">
    <name type="scientific">Kingdonia uniflora</name>
    <dbReference type="NCBI Taxonomy" id="39325"/>
    <lineage>
        <taxon>Eukaryota</taxon>
        <taxon>Viridiplantae</taxon>
        <taxon>Streptophyta</taxon>
        <taxon>Embryophyta</taxon>
        <taxon>Tracheophyta</taxon>
        <taxon>Spermatophyta</taxon>
        <taxon>Magnoliopsida</taxon>
        <taxon>Ranunculales</taxon>
        <taxon>Circaeasteraceae</taxon>
        <taxon>Kingdonia</taxon>
    </lineage>
</organism>
<comment type="caution">
    <text evidence="1">The sequence shown here is derived from an EMBL/GenBank/DDBJ whole genome shotgun (WGS) entry which is preliminary data.</text>
</comment>
<keyword evidence="2" id="KW-1185">Reference proteome</keyword>
<evidence type="ECO:0000313" key="2">
    <source>
        <dbReference type="Proteomes" id="UP000541444"/>
    </source>
</evidence>
<protein>
    <submittedName>
        <fullName evidence="1">Uncharacterized protein</fullName>
    </submittedName>
</protein>
<dbReference type="Proteomes" id="UP000541444">
    <property type="component" value="Unassembled WGS sequence"/>
</dbReference>
<name>A0A7J7LPH8_9MAGN</name>
<gene>
    <name evidence="1" type="ORF">GIB67_024696</name>
</gene>
<feature type="non-terminal residue" evidence="1">
    <location>
        <position position="1"/>
    </location>
</feature>
<reference evidence="1 2" key="1">
    <citation type="journal article" date="2020" name="IScience">
        <title>Genome Sequencing of the Endangered Kingdonia uniflora (Circaeasteraceae, Ranunculales) Reveals Potential Mechanisms of Evolutionary Specialization.</title>
        <authorList>
            <person name="Sun Y."/>
            <person name="Deng T."/>
            <person name="Zhang A."/>
            <person name="Moore M.J."/>
            <person name="Landis J.B."/>
            <person name="Lin N."/>
            <person name="Zhang H."/>
            <person name="Zhang X."/>
            <person name="Huang J."/>
            <person name="Zhang X."/>
            <person name="Sun H."/>
            <person name="Wang H."/>
        </authorList>
    </citation>
    <scope>NUCLEOTIDE SEQUENCE [LARGE SCALE GENOMIC DNA]</scope>
    <source>
        <strain evidence="1">TB1705</strain>
        <tissue evidence="1">Leaf</tissue>
    </source>
</reference>
<accession>A0A7J7LPH8</accession>
<dbReference type="EMBL" id="JACGCM010002131">
    <property type="protein sequence ID" value="KAF6144469.1"/>
    <property type="molecule type" value="Genomic_DNA"/>
</dbReference>
<evidence type="ECO:0000313" key="1">
    <source>
        <dbReference type="EMBL" id="KAF6144469.1"/>
    </source>
</evidence>
<proteinExistence type="predicted"/>
<sequence>MCVTCDIERKYSCVSMQGDFIPYTHLSLSQAARPTGPARAQTWTWDWVIGSS</sequence>
<dbReference type="AlphaFoldDB" id="A0A7J7LPH8"/>